<dbReference type="OrthoDB" id="1735038at2759"/>
<dbReference type="NCBIfam" id="TIGR01126">
    <property type="entry name" value="pdi_dom"/>
    <property type="match status" value="2"/>
</dbReference>
<dbReference type="Gene3D" id="3.40.30.10">
    <property type="entry name" value="Glutaredoxin"/>
    <property type="match status" value="2"/>
</dbReference>
<dbReference type="Pfam" id="PF05577">
    <property type="entry name" value="Peptidase_S28"/>
    <property type="match status" value="1"/>
</dbReference>
<dbReference type="InterPro" id="IPR036249">
    <property type="entry name" value="Thioredoxin-like_sf"/>
</dbReference>
<accession>A0A1D9Q7Q0</accession>
<name>A0A1D9Q7Q0_SCLS1</name>
<dbReference type="GO" id="GO:0006508">
    <property type="term" value="P:proteolysis"/>
    <property type="evidence" value="ECO:0007669"/>
    <property type="project" value="InterPro"/>
</dbReference>
<dbReference type="GO" id="GO:0005783">
    <property type="term" value="C:endoplasmic reticulum"/>
    <property type="evidence" value="ECO:0007669"/>
    <property type="project" value="InterPro"/>
</dbReference>
<reference evidence="13" key="1">
    <citation type="journal article" date="2017" name="Genome Biol. Evol.">
        <title>The complete genome sequence of the phytopathogenic fungus Sclerotinia sclerotiorum reveals insights into the genome architecture of broad host range pathogens.</title>
        <authorList>
            <person name="Derbyshire M."/>
            <person name="Denton-Giles M."/>
            <person name="Hegedus D."/>
            <person name="Seifbarghy S."/>
            <person name="Rollins J."/>
            <person name="van Kan J."/>
            <person name="Seidl M.F."/>
            <person name="Faino L."/>
            <person name="Mbengue M."/>
            <person name="Navaud O."/>
            <person name="Raffaele S."/>
            <person name="Hammond-Kosack K."/>
            <person name="Heard S."/>
            <person name="Oliver R."/>
        </authorList>
    </citation>
    <scope>NUCLEOTIDE SEQUENCE [LARGE SCALE GENOMIC DNA]</scope>
    <source>
        <strain evidence="13">ATCC 18683 / 1980 / Ss-1</strain>
    </source>
</reference>
<keyword evidence="7" id="KW-0413">Isomerase</keyword>
<evidence type="ECO:0000256" key="10">
    <source>
        <dbReference type="SAM" id="SignalP"/>
    </source>
</evidence>
<evidence type="ECO:0000256" key="7">
    <source>
        <dbReference type="ARBA" id="ARBA00023235"/>
    </source>
</evidence>
<evidence type="ECO:0000256" key="9">
    <source>
        <dbReference type="RuleBase" id="RU004208"/>
    </source>
</evidence>
<evidence type="ECO:0000256" key="5">
    <source>
        <dbReference type="ARBA" id="ARBA00022737"/>
    </source>
</evidence>
<keyword evidence="6" id="KW-1015">Disulfide bond</keyword>
<dbReference type="FunFam" id="3.40.50.1820:FF:000165">
    <property type="entry name" value="Serine peptidase, putative"/>
    <property type="match status" value="1"/>
</dbReference>
<dbReference type="PROSITE" id="PS51352">
    <property type="entry name" value="THIOREDOXIN_2"/>
    <property type="match status" value="2"/>
</dbReference>
<dbReference type="AlphaFoldDB" id="A0A1D9Q7Q0"/>
<evidence type="ECO:0000259" key="11">
    <source>
        <dbReference type="PROSITE" id="PS51352"/>
    </source>
</evidence>
<dbReference type="VEuPathDB" id="FungiDB:sscle_07g057170"/>
<dbReference type="InterPro" id="IPR008758">
    <property type="entry name" value="Peptidase_S28"/>
</dbReference>
<evidence type="ECO:0000256" key="8">
    <source>
        <dbReference type="ARBA" id="ARBA00023284"/>
    </source>
</evidence>
<feature type="domain" description="Thioredoxin" evidence="11">
    <location>
        <begin position="548"/>
        <end position="670"/>
    </location>
</feature>
<dbReference type="Gene3D" id="1.20.1150.12">
    <property type="entry name" value="Endoplasmic reticulum resident protein 29, C-terminal domain"/>
    <property type="match status" value="1"/>
</dbReference>
<proteinExistence type="inferred from homology"/>
<evidence type="ECO:0000256" key="1">
    <source>
        <dbReference type="ARBA" id="ARBA00001182"/>
    </source>
</evidence>
<evidence type="ECO:0000256" key="6">
    <source>
        <dbReference type="ARBA" id="ARBA00023157"/>
    </source>
</evidence>
<dbReference type="InterPro" id="IPR005788">
    <property type="entry name" value="PDI_thioredoxin-like_dom"/>
</dbReference>
<keyword evidence="8" id="KW-0676">Redox-active center</keyword>
<evidence type="ECO:0000256" key="4">
    <source>
        <dbReference type="ARBA" id="ARBA00022729"/>
    </source>
</evidence>
<gene>
    <name evidence="12" type="ORF">sscle_07g057170</name>
</gene>
<dbReference type="EC" id="5.3.4.1" evidence="3"/>
<dbReference type="SMR" id="A0A1D9Q7Q0"/>
<evidence type="ECO:0000313" key="12">
    <source>
        <dbReference type="EMBL" id="APA10947.1"/>
    </source>
</evidence>
<dbReference type="CDD" id="cd00238">
    <property type="entry name" value="ERp29c"/>
    <property type="match status" value="1"/>
</dbReference>
<comment type="catalytic activity">
    <reaction evidence="1">
        <text>Catalyzes the rearrangement of -S-S- bonds in proteins.</text>
        <dbReference type="EC" id="5.3.4.1"/>
    </reaction>
</comment>
<dbReference type="GO" id="GO:0070008">
    <property type="term" value="F:serine-type exopeptidase activity"/>
    <property type="evidence" value="ECO:0007669"/>
    <property type="project" value="InterPro"/>
</dbReference>
<dbReference type="CDD" id="cd02998">
    <property type="entry name" value="PDI_a_ERp38"/>
    <property type="match status" value="2"/>
</dbReference>
<keyword evidence="4 10" id="KW-0732">Signal</keyword>
<keyword evidence="5" id="KW-0677">Repeat</keyword>
<dbReference type="InterPro" id="IPR011679">
    <property type="entry name" value="ERp29_C"/>
</dbReference>
<dbReference type="Gene3D" id="3.40.50.1820">
    <property type="entry name" value="alpha/beta hydrolase"/>
    <property type="match status" value="2"/>
</dbReference>
<dbReference type="InterPro" id="IPR017937">
    <property type="entry name" value="Thioredoxin_CS"/>
</dbReference>
<dbReference type="InterPro" id="IPR013766">
    <property type="entry name" value="Thioredoxin_domain"/>
</dbReference>
<dbReference type="PROSITE" id="PS00194">
    <property type="entry name" value="THIOREDOXIN_1"/>
    <property type="match status" value="2"/>
</dbReference>
<evidence type="ECO:0000313" key="13">
    <source>
        <dbReference type="Proteomes" id="UP000177798"/>
    </source>
</evidence>
<feature type="chain" id="PRO_5009444969" description="protein disulfide-isomerase" evidence="10">
    <location>
        <begin position="19"/>
        <end position="907"/>
    </location>
</feature>
<dbReference type="PANTHER" id="PTHR45672">
    <property type="entry name" value="PROTEIN DISULFIDE-ISOMERASE C17H9.14C-RELATED"/>
    <property type="match status" value="1"/>
</dbReference>
<dbReference type="EMBL" id="CP017820">
    <property type="protein sequence ID" value="APA10947.1"/>
    <property type="molecule type" value="Genomic_DNA"/>
</dbReference>
<comment type="similarity">
    <text evidence="2 9">Belongs to the protein disulfide isomerase family.</text>
</comment>
<dbReference type="SUPFAM" id="SSF47933">
    <property type="entry name" value="ERP29 C domain-like"/>
    <property type="match status" value="1"/>
</dbReference>
<sequence length="907" mass="99175">MKWSIVSAVSLLVATAAAEHPFLKLRKLVPPVEADDEFPASINAATNITGSAFFTQLLDHENPSKGTFQQKFWWNSENWAGPGSPIVFFTPGEIAAAEYGAYLTNVTVTGLFAQEVKGAVVMVEHRYWGESSPYDNLTTTNLQYLNLKQAIADFVHFAKTVDLPFDTNHSSNAAAAPWILSGGSYSGALAAWTESTSPGTFWAYHASSAPVQAINNYWQYFYPVQDGMAKNCSKDISLVIDYMDNVLTHGNKSAVTALKTKFGLESVTHNDDFMAVLESGPWLWQSNSFTTGYSGFFQFCDAIENVTAGAAVTPDANGVGLTTALEGFAKWTKSLIPGICEDYGYDADDLSCLNTYDFNNFMFRDYSVGNAADRQWNWMLCNEPFGYWQDGAPSNKPTLVSRLINAKYWQRQCALYFPAEGKYTYASAKGATVKQVNQYTQGWNLENTTRLIWTNGQYDPWRTSGVSSQFRPGGELQSTAQHPLQIIPGGFHCSDLRLSNGKANAGVQKPPSYIRTSAEASCPSFLLEIKHTSENQKRIIKMVLLKSLVFAGLATVATASSAVIDLIPSNFDQFAFEGKPALIEFFAPWCGHCKTLAPVYEQLAQDFAFAKDKVTIAKVDADAEKSLGKKFGVQGFPTIKYFDGKSKTPEEYSGGRDIDSLTDFITKKTGIKPKKAKAAPSAVEMLNDKSFKEQIGGDKDVIVAFTAPWCGHCKTLAPVWEKVAQDFANEPNVLIAKVDAEAENSKATAKDQGVTSYPTIKFFPKGSTEPEAYSGGRSEKDLVEFMNSKAGTHRAVGGGLDATAGTIEALDALVAKFTGGSSIAEVSAEATKAAQEYKEGAQFKYAEYYVKVFDKLSKSDNYAAKELARLDGIIKKGGLAPEKLDEFTSKTNILRRFIEKATGKSEL</sequence>
<dbReference type="Pfam" id="PF07749">
    <property type="entry name" value="ERp29"/>
    <property type="match status" value="1"/>
</dbReference>
<protein>
    <recommendedName>
        <fullName evidence="3">protein disulfide-isomerase</fullName>
        <ecNumber evidence="3">5.3.4.1</ecNumber>
    </recommendedName>
</protein>
<dbReference type="PRINTS" id="PR00421">
    <property type="entry name" value="THIOREDOXIN"/>
</dbReference>
<organism evidence="12 13">
    <name type="scientific">Sclerotinia sclerotiorum (strain ATCC 18683 / 1980 / Ss-1)</name>
    <name type="common">White mold</name>
    <name type="synonym">Whetzelinia sclerotiorum</name>
    <dbReference type="NCBI Taxonomy" id="665079"/>
    <lineage>
        <taxon>Eukaryota</taxon>
        <taxon>Fungi</taxon>
        <taxon>Dikarya</taxon>
        <taxon>Ascomycota</taxon>
        <taxon>Pezizomycotina</taxon>
        <taxon>Leotiomycetes</taxon>
        <taxon>Helotiales</taxon>
        <taxon>Sclerotiniaceae</taxon>
        <taxon>Sclerotinia</taxon>
    </lineage>
</organism>
<dbReference type="SUPFAM" id="SSF52833">
    <property type="entry name" value="Thioredoxin-like"/>
    <property type="match status" value="2"/>
</dbReference>
<dbReference type="InterPro" id="IPR029058">
    <property type="entry name" value="AB_hydrolase_fold"/>
</dbReference>
<dbReference type="Pfam" id="PF00085">
    <property type="entry name" value="Thioredoxin"/>
    <property type="match status" value="2"/>
</dbReference>
<dbReference type="PANTHER" id="PTHR45672:SF11">
    <property type="entry name" value="PROTEIN DISULFIDE-ISOMERASE C17H9.14C"/>
    <property type="match status" value="1"/>
</dbReference>
<evidence type="ECO:0000256" key="3">
    <source>
        <dbReference type="ARBA" id="ARBA00012723"/>
    </source>
</evidence>
<dbReference type="GO" id="GO:0003756">
    <property type="term" value="F:protein disulfide isomerase activity"/>
    <property type="evidence" value="ECO:0007669"/>
    <property type="project" value="UniProtKB-EC"/>
</dbReference>
<dbReference type="SUPFAM" id="SSF53474">
    <property type="entry name" value="alpha/beta-Hydrolases"/>
    <property type="match status" value="1"/>
</dbReference>
<dbReference type="Proteomes" id="UP000177798">
    <property type="component" value="Chromosome 7"/>
</dbReference>
<evidence type="ECO:0000256" key="2">
    <source>
        <dbReference type="ARBA" id="ARBA00006347"/>
    </source>
</evidence>
<dbReference type="InterPro" id="IPR036356">
    <property type="entry name" value="ERp29_C_sf"/>
</dbReference>
<dbReference type="InterPro" id="IPR051063">
    <property type="entry name" value="PDI"/>
</dbReference>
<feature type="domain" description="Thioredoxin" evidence="11">
    <location>
        <begin position="672"/>
        <end position="836"/>
    </location>
</feature>
<feature type="signal peptide" evidence="10">
    <location>
        <begin position="1"/>
        <end position="18"/>
    </location>
</feature>